<dbReference type="SUPFAM" id="SSF52518">
    <property type="entry name" value="Thiamin diphosphate-binding fold (THDP-binding)"/>
    <property type="match status" value="2"/>
</dbReference>
<evidence type="ECO:0000313" key="13">
    <source>
        <dbReference type="Proteomes" id="UP000190814"/>
    </source>
</evidence>
<dbReference type="Gene3D" id="3.40.50.920">
    <property type="match status" value="1"/>
</dbReference>
<dbReference type="InterPro" id="IPR005477">
    <property type="entry name" value="Dxylulose-5-P_synthase"/>
</dbReference>
<feature type="binding site" evidence="10">
    <location>
        <begin position="113"/>
        <end position="115"/>
    </location>
    <ligand>
        <name>thiamine diphosphate</name>
        <dbReference type="ChEBI" id="CHEBI:58937"/>
    </ligand>
</feature>
<dbReference type="SMART" id="SM00861">
    <property type="entry name" value="Transket_pyr"/>
    <property type="match status" value="1"/>
</dbReference>
<evidence type="ECO:0000256" key="9">
    <source>
        <dbReference type="ARBA" id="ARBA00023229"/>
    </source>
</evidence>
<dbReference type="EMBL" id="FUXZ01000002">
    <property type="protein sequence ID" value="SKA60077.1"/>
    <property type="molecule type" value="Genomic_DNA"/>
</dbReference>
<keyword evidence="4 10" id="KW-0808">Transferase</keyword>
<dbReference type="GO" id="GO:0019288">
    <property type="term" value="P:isopentenyl diphosphate biosynthetic process, methylerythritol 4-phosphate pathway"/>
    <property type="evidence" value="ECO:0007669"/>
    <property type="project" value="TreeGrafter"/>
</dbReference>
<dbReference type="HAMAP" id="MF_00315">
    <property type="entry name" value="DXP_synth"/>
    <property type="match status" value="1"/>
</dbReference>
<feature type="binding site" evidence="10">
    <location>
        <begin position="145"/>
        <end position="146"/>
    </location>
    <ligand>
        <name>thiamine diphosphate</name>
        <dbReference type="ChEBI" id="CHEBI:58937"/>
    </ligand>
</feature>
<feature type="binding site" evidence="10">
    <location>
        <position position="173"/>
    </location>
    <ligand>
        <name>thiamine diphosphate</name>
        <dbReference type="ChEBI" id="CHEBI:58937"/>
    </ligand>
</feature>
<comment type="function">
    <text evidence="10">Catalyzes the acyloin condensation reaction between C atoms 2 and 3 of pyruvate and glyceraldehyde 3-phosphate to yield 1-deoxy-D-xylulose-5-phosphate (DXP).</text>
</comment>
<feature type="binding site" evidence="10">
    <location>
        <position position="284"/>
    </location>
    <ligand>
        <name>thiamine diphosphate</name>
        <dbReference type="ChEBI" id="CHEBI:58937"/>
    </ligand>
</feature>
<dbReference type="NCBIfam" id="TIGR00204">
    <property type="entry name" value="dxs"/>
    <property type="match status" value="1"/>
</dbReference>
<evidence type="ECO:0000256" key="3">
    <source>
        <dbReference type="ARBA" id="ARBA00011738"/>
    </source>
</evidence>
<feature type="binding site" evidence="10">
    <location>
        <position position="144"/>
    </location>
    <ligand>
        <name>Mg(2+)</name>
        <dbReference type="ChEBI" id="CHEBI:18420"/>
    </ligand>
</feature>
<dbReference type="InterPro" id="IPR029061">
    <property type="entry name" value="THDP-binding"/>
</dbReference>
<dbReference type="PROSITE" id="PS00801">
    <property type="entry name" value="TRANSKETOLASE_1"/>
    <property type="match status" value="1"/>
</dbReference>
<evidence type="ECO:0000256" key="4">
    <source>
        <dbReference type="ARBA" id="ARBA00022679"/>
    </source>
</evidence>
<accession>A0A1T4V555</accession>
<comment type="pathway">
    <text evidence="1 10">Metabolic intermediate biosynthesis; 1-deoxy-D-xylulose 5-phosphate biosynthesis; 1-deoxy-D-xylulose 5-phosphate from D-glyceraldehyde 3-phosphate and pyruvate: step 1/1.</text>
</comment>
<keyword evidence="8 10" id="KW-0786">Thiamine pyrophosphate</keyword>
<comment type="cofactor">
    <cofactor evidence="10">
        <name>Mg(2+)</name>
        <dbReference type="ChEBI" id="CHEBI:18420"/>
    </cofactor>
    <text evidence="10">Binds 1 Mg(2+) ion per subunit.</text>
</comment>
<dbReference type="PANTHER" id="PTHR43322:SF5">
    <property type="entry name" value="1-DEOXY-D-XYLULOSE-5-PHOSPHATE SYNTHASE, CHLOROPLASTIC"/>
    <property type="match status" value="1"/>
</dbReference>
<dbReference type="CDD" id="cd07033">
    <property type="entry name" value="TPP_PYR_DXS_TK_like"/>
    <property type="match status" value="1"/>
</dbReference>
<dbReference type="STRING" id="39495.SAMN02745111_00172"/>
<keyword evidence="13" id="KW-1185">Reference proteome</keyword>
<dbReference type="AlphaFoldDB" id="A0A1T4V555"/>
<feature type="domain" description="Transketolase-like pyrimidine-binding" evidence="11">
    <location>
        <begin position="314"/>
        <end position="478"/>
    </location>
</feature>
<comment type="similarity">
    <text evidence="2 10">Belongs to the transketolase family. DXPS subfamily.</text>
</comment>
<dbReference type="GO" id="GO:0005829">
    <property type="term" value="C:cytosol"/>
    <property type="evidence" value="ECO:0007669"/>
    <property type="project" value="TreeGrafter"/>
</dbReference>
<dbReference type="Pfam" id="PF02780">
    <property type="entry name" value="Transketolase_C"/>
    <property type="match status" value="1"/>
</dbReference>
<dbReference type="Pfam" id="PF13292">
    <property type="entry name" value="DXP_synthase_N"/>
    <property type="match status" value="1"/>
</dbReference>
<dbReference type="InterPro" id="IPR033248">
    <property type="entry name" value="Transketolase_C"/>
</dbReference>
<keyword evidence="6 10" id="KW-0460">Magnesium</keyword>
<organism evidence="12 13">
    <name type="scientific">Eubacterium uniforme</name>
    <dbReference type="NCBI Taxonomy" id="39495"/>
    <lineage>
        <taxon>Bacteria</taxon>
        <taxon>Bacillati</taxon>
        <taxon>Bacillota</taxon>
        <taxon>Clostridia</taxon>
        <taxon>Eubacteriales</taxon>
        <taxon>Eubacteriaceae</taxon>
        <taxon>Eubacterium</taxon>
    </lineage>
</organism>
<dbReference type="RefSeq" id="WP_078765064.1">
    <property type="nucleotide sequence ID" value="NZ_FUXZ01000002.1"/>
</dbReference>
<dbReference type="Proteomes" id="UP000190814">
    <property type="component" value="Unassembled WGS sequence"/>
</dbReference>
<dbReference type="FunFam" id="3.40.50.970:FF:000005">
    <property type="entry name" value="1-deoxy-D-xylulose-5-phosphate synthase"/>
    <property type="match status" value="1"/>
</dbReference>
<evidence type="ECO:0000256" key="5">
    <source>
        <dbReference type="ARBA" id="ARBA00022723"/>
    </source>
</evidence>
<comment type="catalytic activity">
    <reaction evidence="10">
        <text>D-glyceraldehyde 3-phosphate + pyruvate + H(+) = 1-deoxy-D-xylulose 5-phosphate + CO2</text>
        <dbReference type="Rhea" id="RHEA:12605"/>
        <dbReference type="ChEBI" id="CHEBI:15361"/>
        <dbReference type="ChEBI" id="CHEBI:15378"/>
        <dbReference type="ChEBI" id="CHEBI:16526"/>
        <dbReference type="ChEBI" id="CHEBI:57792"/>
        <dbReference type="ChEBI" id="CHEBI:59776"/>
        <dbReference type="EC" id="2.2.1.7"/>
    </reaction>
</comment>
<keyword evidence="7 10" id="KW-0784">Thiamine biosynthesis</keyword>
<evidence type="ECO:0000256" key="10">
    <source>
        <dbReference type="HAMAP-Rule" id="MF_00315"/>
    </source>
</evidence>
<proteinExistence type="inferred from homology"/>
<keyword evidence="5 10" id="KW-0479">Metal-binding</keyword>
<sequence length="623" mass="68848">MFLEQIEGPNDIKKIKPKDYSKLALEIRRFLVHKVSNTGGHLASNLGTVELTMALHLALDLPKDKIIWDVGHQSYTHKLLTGRMNEFDSLRSFGGLSGFPKMSESPCDVFDTGHSSTSISAGLGIVMGQQIKGEDGTVVCVIGDGALTGGMAFEALNNAAMVNRNFIIILNDNKMSISENVGSMSSYLDNLRLGEGYNDLKAGVQKTLHRVPVIGDTLVDKIVKTKSSIKQLFIPGMLFEDMGITYVGPFDGHDVKKLVNIIGEAKKIDHPVLIHVLTKKGRGYRYAESNPSKFHGIAPFVVKTGELKTKKKGLTYTDVFANTLSNLAYEDKKIMAITAAMPDGTGLSRFKKKFPDRCLDVGIAEEHAVTFAAGMATTGLKPFFAVYSSFLQRSYDQIIHDVCIPKLPVKFMVDRAGLVGKDGETHQGIFDISYLLSVPNMTVIAPINAKELEMAVKYSASFEAPIAVRYSRGYACDVYSDEITEFEYGKSICLKKGEKIAIINVGNMIEESKKCVDKFIEDGYNPELINARFIKPLDKDMIKDVVNRFDYVITVEEGIISGGYGESILKYINDLKNEGLTNIPKVLNIGIEDKFVKQGDINTLRKVLKIDGESIYERIKKIL</sequence>
<evidence type="ECO:0000256" key="7">
    <source>
        <dbReference type="ARBA" id="ARBA00022977"/>
    </source>
</evidence>
<dbReference type="InterPro" id="IPR009014">
    <property type="entry name" value="Transketo_C/PFOR_II"/>
</dbReference>
<dbReference type="SUPFAM" id="SSF52922">
    <property type="entry name" value="TK C-terminal domain-like"/>
    <property type="match status" value="1"/>
</dbReference>
<feature type="binding site" evidence="10">
    <location>
        <position position="365"/>
    </location>
    <ligand>
        <name>thiamine diphosphate</name>
        <dbReference type="ChEBI" id="CHEBI:58937"/>
    </ligand>
</feature>
<evidence type="ECO:0000256" key="1">
    <source>
        <dbReference type="ARBA" id="ARBA00004980"/>
    </source>
</evidence>
<dbReference type="Gene3D" id="3.40.50.970">
    <property type="match status" value="2"/>
</dbReference>
<dbReference type="InterPro" id="IPR005475">
    <property type="entry name" value="Transketolase-like_Pyr-bd"/>
</dbReference>
<feature type="binding site" evidence="10">
    <location>
        <position position="173"/>
    </location>
    <ligand>
        <name>Mg(2+)</name>
        <dbReference type="ChEBI" id="CHEBI:18420"/>
    </ligand>
</feature>
<dbReference type="OrthoDB" id="9803371at2"/>
<evidence type="ECO:0000256" key="6">
    <source>
        <dbReference type="ARBA" id="ARBA00022842"/>
    </source>
</evidence>
<dbReference type="InterPro" id="IPR049557">
    <property type="entry name" value="Transketolase_CS"/>
</dbReference>
<dbReference type="EC" id="2.2.1.7" evidence="10"/>
<keyword evidence="9 10" id="KW-0414">Isoprene biosynthesis</keyword>
<dbReference type="GO" id="GO:0000287">
    <property type="term" value="F:magnesium ion binding"/>
    <property type="evidence" value="ECO:0007669"/>
    <property type="project" value="UniProtKB-UniRule"/>
</dbReference>
<name>A0A1T4V555_9FIRM</name>
<evidence type="ECO:0000313" key="12">
    <source>
        <dbReference type="EMBL" id="SKA60077.1"/>
    </source>
</evidence>
<dbReference type="GO" id="GO:0009228">
    <property type="term" value="P:thiamine biosynthetic process"/>
    <property type="evidence" value="ECO:0007669"/>
    <property type="project" value="UniProtKB-UniRule"/>
</dbReference>
<dbReference type="PANTHER" id="PTHR43322">
    <property type="entry name" value="1-D-DEOXYXYLULOSE 5-PHOSPHATE SYNTHASE-RELATED"/>
    <property type="match status" value="1"/>
</dbReference>
<reference evidence="12 13" key="1">
    <citation type="submission" date="2017-02" db="EMBL/GenBank/DDBJ databases">
        <authorList>
            <person name="Peterson S.W."/>
        </authorList>
    </citation>
    <scope>NUCLEOTIDE SEQUENCE [LARGE SCALE GENOMIC DNA]</scope>
    <source>
        <strain evidence="12 13">ATCC 35992</strain>
    </source>
</reference>
<dbReference type="GO" id="GO:0030976">
    <property type="term" value="F:thiamine pyrophosphate binding"/>
    <property type="evidence" value="ECO:0007669"/>
    <property type="project" value="UniProtKB-UniRule"/>
</dbReference>
<protein>
    <recommendedName>
        <fullName evidence="10">1-deoxy-D-xylulose-5-phosphate synthase</fullName>
        <ecNumber evidence="10">2.2.1.7</ecNumber>
    </recommendedName>
    <alternativeName>
        <fullName evidence="10">1-deoxyxylulose-5-phosphate synthase</fullName>
        <shortName evidence="10">DXP synthase</shortName>
        <shortName evidence="10">DXPS</shortName>
    </alternativeName>
</protein>
<dbReference type="CDD" id="cd02007">
    <property type="entry name" value="TPP_DXS"/>
    <property type="match status" value="1"/>
</dbReference>
<evidence type="ECO:0000256" key="2">
    <source>
        <dbReference type="ARBA" id="ARBA00011081"/>
    </source>
</evidence>
<evidence type="ECO:0000259" key="11">
    <source>
        <dbReference type="SMART" id="SM00861"/>
    </source>
</evidence>
<comment type="subunit">
    <text evidence="3 10">Homodimer.</text>
</comment>
<evidence type="ECO:0000256" key="8">
    <source>
        <dbReference type="ARBA" id="ARBA00023052"/>
    </source>
</evidence>
<dbReference type="Pfam" id="PF02779">
    <property type="entry name" value="Transket_pyr"/>
    <property type="match status" value="1"/>
</dbReference>
<comment type="cofactor">
    <cofactor evidence="10">
        <name>thiamine diphosphate</name>
        <dbReference type="ChEBI" id="CHEBI:58937"/>
    </cofactor>
    <text evidence="10">Binds 1 thiamine pyrophosphate per subunit.</text>
</comment>
<dbReference type="NCBIfam" id="NF003933">
    <property type="entry name" value="PRK05444.2-2"/>
    <property type="match status" value="1"/>
</dbReference>
<dbReference type="GO" id="GO:0016114">
    <property type="term" value="P:terpenoid biosynthetic process"/>
    <property type="evidence" value="ECO:0007669"/>
    <property type="project" value="UniProtKB-UniRule"/>
</dbReference>
<gene>
    <name evidence="10" type="primary">dxs</name>
    <name evidence="12" type="ORF">SAMN02745111_00172</name>
</gene>
<dbReference type="GO" id="GO:0008661">
    <property type="term" value="F:1-deoxy-D-xylulose-5-phosphate synthase activity"/>
    <property type="evidence" value="ECO:0007669"/>
    <property type="project" value="UniProtKB-UniRule"/>
</dbReference>
<dbReference type="UniPathway" id="UPA00064">
    <property type="reaction ID" value="UER00091"/>
</dbReference>
<feature type="binding site" evidence="10">
    <location>
        <position position="72"/>
    </location>
    <ligand>
        <name>thiamine diphosphate</name>
        <dbReference type="ChEBI" id="CHEBI:58937"/>
    </ligand>
</feature>